<sequence length="256" mass="28299">MASFQANNKKRCPAKTCKNEDTRWKLFAEYVEPGRSFNAVKAKFEQILGETQRTQVKYGFRNDQTVPDPGFPLVEFNIEDIKELRRITKIEMEGSLDQDGLKAFVDPSCLDGKQHLALGDMMGAGGVNKLTVVPEKPVDKAKALVDKILKDANDCRDYAFKLRPHAMSAGLIDQLTACAVSLSEQATKLQTLIENNANKNKHYAAIIQEATVVRKFASERVSLAKALIRAVQPKAKKNNKEKPAEGTDGDPKAPAP</sequence>
<protein>
    <submittedName>
        <fullName evidence="2">Uncharacterized protein</fullName>
    </submittedName>
</protein>
<evidence type="ECO:0000313" key="2">
    <source>
        <dbReference type="EMBL" id="CAK9105466.1"/>
    </source>
</evidence>
<evidence type="ECO:0000313" key="3">
    <source>
        <dbReference type="Proteomes" id="UP001642484"/>
    </source>
</evidence>
<feature type="region of interest" description="Disordered" evidence="1">
    <location>
        <begin position="232"/>
        <end position="256"/>
    </location>
</feature>
<evidence type="ECO:0000256" key="1">
    <source>
        <dbReference type="SAM" id="MobiDB-lite"/>
    </source>
</evidence>
<reference evidence="2 3" key="1">
    <citation type="submission" date="2024-02" db="EMBL/GenBank/DDBJ databases">
        <authorList>
            <person name="Chen Y."/>
            <person name="Shah S."/>
            <person name="Dougan E. K."/>
            <person name="Thang M."/>
            <person name="Chan C."/>
        </authorList>
    </citation>
    <scope>NUCLEOTIDE SEQUENCE [LARGE SCALE GENOMIC DNA]</scope>
</reference>
<keyword evidence="3" id="KW-1185">Reference proteome</keyword>
<comment type="caution">
    <text evidence="2">The sequence shown here is derived from an EMBL/GenBank/DDBJ whole genome shotgun (WGS) entry which is preliminary data.</text>
</comment>
<proteinExistence type="predicted"/>
<name>A0ABP0RZF1_9DINO</name>
<gene>
    <name evidence="2" type="ORF">CCMP2556_LOCUS49367</name>
</gene>
<organism evidence="2 3">
    <name type="scientific">Durusdinium trenchii</name>
    <dbReference type="NCBI Taxonomy" id="1381693"/>
    <lineage>
        <taxon>Eukaryota</taxon>
        <taxon>Sar</taxon>
        <taxon>Alveolata</taxon>
        <taxon>Dinophyceae</taxon>
        <taxon>Suessiales</taxon>
        <taxon>Symbiodiniaceae</taxon>
        <taxon>Durusdinium</taxon>
    </lineage>
</organism>
<accession>A0ABP0RZF1</accession>
<dbReference type="Proteomes" id="UP001642484">
    <property type="component" value="Unassembled WGS sequence"/>
</dbReference>
<feature type="compositionally biased region" description="Basic and acidic residues" evidence="1">
    <location>
        <begin position="238"/>
        <end position="256"/>
    </location>
</feature>
<dbReference type="EMBL" id="CAXAMN010026739">
    <property type="protein sequence ID" value="CAK9105466.1"/>
    <property type="molecule type" value="Genomic_DNA"/>
</dbReference>